<dbReference type="GO" id="GO:0052925">
    <property type="term" value="F:dol-P-Man:Man(5)GlcNAc(2)-PP-Dol alpha-1,3-mannosyltransferase activity"/>
    <property type="evidence" value="ECO:0007669"/>
    <property type="project" value="UniProtKB-EC"/>
</dbReference>
<keyword evidence="4 12" id="KW-0328">Glycosyltransferase</keyword>
<feature type="transmembrane region" description="Helical" evidence="11">
    <location>
        <begin position="243"/>
        <end position="263"/>
    </location>
</feature>
<protein>
    <recommendedName>
        <fullName evidence="3">dolichyl-P-Man:Man5GlcNAc2-PP-dolichol alpha-1,3-mannosyltransferase</fullName>
        <ecNumber evidence="3">2.4.1.258</ecNumber>
    </recommendedName>
</protein>
<evidence type="ECO:0000313" key="12">
    <source>
        <dbReference type="EMBL" id="CCC51601.1"/>
    </source>
</evidence>
<dbReference type="AlphaFoldDB" id="G0U6U6"/>
<dbReference type="OMA" id="PERYGIH"/>
<evidence type="ECO:0000256" key="10">
    <source>
        <dbReference type="ARBA" id="ARBA00049506"/>
    </source>
</evidence>
<name>G0U6U6_TRYVY</name>
<evidence type="ECO:0000256" key="3">
    <source>
        <dbReference type="ARBA" id="ARBA00011964"/>
    </source>
</evidence>
<comment type="pathway">
    <text evidence="2">Protein modification; protein glycosylation.</text>
</comment>
<organism evidence="12">
    <name type="scientific">Trypanosoma vivax (strain Y486)</name>
    <dbReference type="NCBI Taxonomy" id="1055687"/>
    <lineage>
        <taxon>Eukaryota</taxon>
        <taxon>Discoba</taxon>
        <taxon>Euglenozoa</taxon>
        <taxon>Kinetoplastea</taxon>
        <taxon>Metakinetoplastina</taxon>
        <taxon>Trypanosomatida</taxon>
        <taxon>Trypanosomatidae</taxon>
        <taxon>Trypanosoma</taxon>
        <taxon>Duttonella</taxon>
    </lineage>
</organism>
<comment type="catalytic activity">
    <reaction evidence="10">
        <text>an alpha-D-Man-(1-&gt;2)-alpha-D-Man-(1-&gt;2)-alpha-D-Man-(1-&gt;3)-[alpha-D-Man-(1-&gt;6)]-beta-D-Man-(1-&gt;4)-beta-D-GlcNAc-(1-&gt;4)-alpha-D-GlcNAc-diphospho-di-trans,poly-cis-dolichol + a di-trans,poly-cis-dolichyl beta-D-mannosyl phosphate = an alpha-D-Man-(1-&gt;2)-alpha-D-Man-(1-&gt;2)-alpha-D-Man-(1-&gt;3)-[alpha-D-Man-(1-&gt;3)-alpha-D-Man-(1-&gt;6)]-beta-D-Man-(1-&gt;4)-beta-D-GlcNAc-(1-&gt;4)-alpha-D-GlcNAc-diphospho-di-trans,poly-cis-dolichol + a di-trans,poly-cis-dolichyl phosphate + H(+)</text>
        <dbReference type="Rhea" id="RHEA:29527"/>
        <dbReference type="Rhea" id="RHEA-COMP:19498"/>
        <dbReference type="Rhea" id="RHEA-COMP:19501"/>
        <dbReference type="Rhea" id="RHEA-COMP:19516"/>
        <dbReference type="Rhea" id="RHEA-COMP:19517"/>
        <dbReference type="ChEBI" id="CHEBI:15378"/>
        <dbReference type="ChEBI" id="CHEBI:57683"/>
        <dbReference type="ChEBI" id="CHEBI:58211"/>
        <dbReference type="ChEBI" id="CHEBI:132515"/>
        <dbReference type="ChEBI" id="CHEBI:132516"/>
        <dbReference type="EC" id="2.4.1.258"/>
    </reaction>
    <physiologicalReaction direction="left-to-right" evidence="10">
        <dbReference type="Rhea" id="RHEA:29528"/>
    </physiologicalReaction>
</comment>
<feature type="transmembrane region" description="Helical" evidence="11">
    <location>
        <begin position="125"/>
        <end position="145"/>
    </location>
</feature>
<dbReference type="InterPro" id="IPR007873">
    <property type="entry name" value="Glycosyltransferase_ALG3"/>
</dbReference>
<feature type="transmembrane region" description="Helical" evidence="11">
    <location>
        <begin position="58"/>
        <end position="74"/>
    </location>
</feature>
<reference evidence="12" key="1">
    <citation type="journal article" date="2012" name="Proc. Natl. Acad. Sci. U.S.A.">
        <title>Antigenic diversity is generated by distinct evolutionary mechanisms in African trypanosome species.</title>
        <authorList>
            <person name="Jackson A.P."/>
            <person name="Berry A."/>
            <person name="Aslett M."/>
            <person name="Allison H.C."/>
            <person name="Burton P."/>
            <person name="Vavrova-Anderson J."/>
            <person name="Brown R."/>
            <person name="Browne H."/>
            <person name="Corton N."/>
            <person name="Hauser H."/>
            <person name="Gamble J."/>
            <person name="Gilderthorp R."/>
            <person name="Marcello L."/>
            <person name="McQuillan J."/>
            <person name="Otto T.D."/>
            <person name="Quail M.A."/>
            <person name="Sanders M.J."/>
            <person name="van Tonder A."/>
            <person name="Ginger M.L."/>
            <person name="Field M.C."/>
            <person name="Barry J.D."/>
            <person name="Hertz-Fowler C."/>
            <person name="Berriman M."/>
        </authorList>
    </citation>
    <scope>NUCLEOTIDE SEQUENCE</scope>
    <source>
        <strain evidence="12">Y486</strain>
    </source>
</reference>
<evidence type="ECO:0000256" key="9">
    <source>
        <dbReference type="ARBA" id="ARBA00023136"/>
    </source>
</evidence>
<evidence type="ECO:0000256" key="6">
    <source>
        <dbReference type="ARBA" id="ARBA00022692"/>
    </source>
</evidence>
<dbReference type="Pfam" id="PF05208">
    <property type="entry name" value="ALG3"/>
    <property type="match status" value="1"/>
</dbReference>
<evidence type="ECO:0000256" key="5">
    <source>
        <dbReference type="ARBA" id="ARBA00022679"/>
    </source>
</evidence>
<feature type="transmembrane region" description="Helical" evidence="11">
    <location>
        <begin position="193"/>
        <end position="210"/>
    </location>
</feature>
<dbReference type="PANTHER" id="PTHR12646:SF0">
    <property type="entry name" value="DOL-P-MAN:MAN(5)GLCNAC(2)-PP-DOL ALPHA-1,3-MANNOSYLTRANSFERASE"/>
    <property type="match status" value="1"/>
</dbReference>
<accession>G0U6U6</accession>
<evidence type="ECO:0000256" key="8">
    <source>
        <dbReference type="ARBA" id="ARBA00022989"/>
    </source>
</evidence>
<feature type="transmembrane region" description="Helical" evidence="11">
    <location>
        <begin position="86"/>
        <end position="104"/>
    </location>
</feature>
<dbReference type="PANTHER" id="PTHR12646">
    <property type="entry name" value="NOT56 - RELATED"/>
    <property type="match status" value="1"/>
</dbReference>
<keyword evidence="5 12" id="KW-0808">Transferase</keyword>
<evidence type="ECO:0000256" key="11">
    <source>
        <dbReference type="SAM" id="Phobius"/>
    </source>
</evidence>
<keyword evidence="8 11" id="KW-1133">Transmembrane helix</keyword>
<dbReference type="EC" id="2.4.1.258" evidence="3"/>
<keyword evidence="9 11" id="KW-0472">Membrane</keyword>
<comment type="subcellular location">
    <subcellularLocation>
        <location evidence="1">Endoplasmic reticulum membrane</location>
        <topology evidence="1">Multi-pass membrane protein</topology>
    </subcellularLocation>
</comment>
<feature type="transmembrane region" description="Helical" evidence="11">
    <location>
        <begin position="323"/>
        <end position="342"/>
    </location>
</feature>
<keyword evidence="7" id="KW-0256">Endoplasmic reticulum</keyword>
<dbReference type="GO" id="GO:0005789">
    <property type="term" value="C:endoplasmic reticulum membrane"/>
    <property type="evidence" value="ECO:0007669"/>
    <property type="project" value="UniProtKB-SubCell"/>
</dbReference>
<dbReference type="EMBL" id="HE573026">
    <property type="protein sequence ID" value="CCC51601.1"/>
    <property type="molecule type" value="Genomic_DNA"/>
</dbReference>
<evidence type="ECO:0000256" key="2">
    <source>
        <dbReference type="ARBA" id="ARBA00004922"/>
    </source>
</evidence>
<evidence type="ECO:0000256" key="7">
    <source>
        <dbReference type="ARBA" id="ARBA00022824"/>
    </source>
</evidence>
<gene>
    <name evidence="12" type="ORF">TVY486_1006500</name>
</gene>
<feature type="transmembrane region" description="Helical" evidence="11">
    <location>
        <begin position="157"/>
        <end position="181"/>
    </location>
</feature>
<proteinExistence type="predicted"/>
<sequence>MQGGWNQLAVVVELCISIAVVLFVRHSEIDWTAYMQEVKGFIDGELDYKKLQGNTGPLVYPAGFVWSYSALYFISRGGRDVEIVRWLFLGMYVMLFHTVSQLYLRSGTNRLLICFLLLSKRVRSLFLLRFFNDCLAMFVLYYAVLCLSSGKRWLVGSLLFSISVSIKMNILLFSPGLLLVLCKSLPISKVIQCLVVCALWQLLVGLPFLLHNPASYIARSFEVGRVFTYRWSVNFKCFSEETFASPVLSVFLLLFTIVSWVILWRRRWAKRKFCRVEKPSVGAEEAPGLSYKEECDLNKEISSNIVLTLMESNMIGVIFCRSLHYQFFLWFFHSMPMVLFATRLTPMLKIISIAAIQCGFEIYPSTSKSSSFLLAGFACTWFSILFLGAEGRPRGMLRTEVRGKLT</sequence>
<feature type="transmembrane region" description="Helical" evidence="11">
    <location>
        <begin position="371"/>
        <end position="389"/>
    </location>
</feature>
<evidence type="ECO:0000256" key="1">
    <source>
        <dbReference type="ARBA" id="ARBA00004477"/>
    </source>
</evidence>
<dbReference type="VEuPathDB" id="TriTrypDB:TvY486_1006500"/>
<feature type="transmembrane region" description="Helical" evidence="11">
    <location>
        <begin position="6"/>
        <end position="24"/>
    </location>
</feature>
<keyword evidence="6 11" id="KW-0812">Transmembrane</keyword>
<evidence type="ECO:0000256" key="4">
    <source>
        <dbReference type="ARBA" id="ARBA00022676"/>
    </source>
</evidence>